<evidence type="ECO:0000256" key="5">
    <source>
        <dbReference type="ARBA" id="ARBA00023136"/>
    </source>
</evidence>
<dbReference type="OrthoDB" id="3267562at2"/>
<keyword evidence="3 6" id="KW-0812">Transmembrane</keyword>
<reference evidence="8 9" key="1">
    <citation type="submission" date="2016-12" db="EMBL/GenBank/DDBJ databases">
        <title>The new phylogeny of genus Mycobacterium.</title>
        <authorList>
            <person name="Tortoli E."/>
            <person name="Trovato A."/>
            <person name="Cirillo D.M."/>
        </authorList>
    </citation>
    <scope>NUCLEOTIDE SEQUENCE [LARGE SCALE GENOMIC DNA]</scope>
    <source>
        <strain evidence="8 9">DSM 45130</strain>
    </source>
</reference>
<organism evidence="8 9">
    <name type="scientific">Mycolicibacterium insubricum</name>
    <dbReference type="NCBI Taxonomy" id="444597"/>
    <lineage>
        <taxon>Bacteria</taxon>
        <taxon>Bacillati</taxon>
        <taxon>Actinomycetota</taxon>
        <taxon>Actinomycetes</taxon>
        <taxon>Mycobacteriales</taxon>
        <taxon>Mycobacteriaceae</taxon>
        <taxon>Mycolicibacterium</taxon>
    </lineage>
</organism>
<proteinExistence type="predicted"/>
<dbReference type="PANTHER" id="PTHR35007">
    <property type="entry name" value="INTEGRAL MEMBRANE PROTEIN-RELATED"/>
    <property type="match status" value="1"/>
</dbReference>
<keyword evidence="4 6" id="KW-1133">Transmembrane helix</keyword>
<protein>
    <recommendedName>
        <fullName evidence="7">Type II secretion system protein GspF domain-containing protein</fullName>
    </recommendedName>
</protein>
<dbReference type="AlphaFoldDB" id="A0A1X0DMM6"/>
<evidence type="ECO:0000256" key="3">
    <source>
        <dbReference type="ARBA" id="ARBA00022692"/>
    </source>
</evidence>
<evidence type="ECO:0000256" key="2">
    <source>
        <dbReference type="ARBA" id="ARBA00022475"/>
    </source>
</evidence>
<dbReference type="GO" id="GO:0005886">
    <property type="term" value="C:plasma membrane"/>
    <property type="evidence" value="ECO:0007669"/>
    <property type="project" value="UniProtKB-SubCell"/>
</dbReference>
<sequence>MMLSAWALAAALLLTATPGRTRSRRAKGLGRPARPKKPDPLATAATLELFAVCLTAGLSVPAAAHAAASTAPPALARVLVHAADLLALGSDPDTAWALPRGTDPDAHTAALLRLARRSASSGTALAQSVCELADRVRDAARHDAAAAAQRAGVLIAGPLGLCFLPAFVCFGIVPVLAGLAGRILGSEMW</sequence>
<comment type="subcellular location">
    <subcellularLocation>
        <location evidence="1">Cell membrane</location>
        <topology evidence="1">Multi-pass membrane protein</topology>
    </subcellularLocation>
</comment>
<keyword evidence="2" id="KW-1003">Cell membrane</keyword>
<dbReference type="RefSeq" id="WP_083029252.1">
    <property type="nucleotide sequence ID" value="NZ_AP022618.1"/>
</dbReference>
<keyword evidence="5 6" id="KW-0472">Membrane</keyword>
<evidence type="ECO:0000256" key="6">
    <source>
        <dbReference type="SAM" id="Phobius"/>
    </source>
</evidence>
<dbReference type="Pfam" id="PF00482">
    <property type="entry name" value="T2SSF"/>
    <property type="match status" value="1"/>
</dbReference>
<dbReference type="EMBL" id="MVHS01000004">
    <property type="protein sequence ID" value="ORA73399.1"/>
    <property type="molecule type" value="Genomic_DNA"/>
</dbReference>
<dbReference type="PANTHER" id="PTHR35007:SF3">
    <property type="entry name" value="POSSIBLE CONSERVED ALANINE RICH MEMBRANE PROTEIN"/>
    <property type="match status" value="1"/>
</dbReference>
<keyword evidence="9" id="KW-1185">Reference proteome</keyword>
<comment type="caution">
    <text evidence="8">The sequence shown here is derived from an EMBL/GenBank/DDBJ whole genome shotgun (WGS) entry which is preliminary data.</text>
</comment>
<dbReference type="STRING" id="444597.BST26_02805"/>
<evidence type="ECO:0000256" key="1">
    <source>
        <dbReference type="ARBA" id="ARBA00004651"/>
    </source>
</evidence>
<feature type="transmembrane region" description="Helical" evidence="6">
    <location>
        <begin position="163"/>
        <end position="184"/>
    </location>
</feature>
<feature type="domain" description="Type II secretion system protein GspF" evidence="7">
    <location>
        <begin position="47"/>
        <end position="171"/>
    </location>
</feature>
<evidence type="ECO:0000259" key="7">
    <source>
        <dbReference type="Pfam" id="PF00482"/>
    </source>
</evidence>
<accession>A0A1X0DMM6</accession>
<name>A0A1X0DMM6_9MYCO</name>
<dbReference type="Proteomes" id="UP000192801">
    <property type="component" value="Unassembled WGS sequence"/>
</dbReference>
<dbReference type="InterPro" id="IPR018076">
    <property type="entry name" value="T2SS_GspF_dom"/>
</dbReference>
<evidence type="ECO:0000256" key="4">
    <source>
        <dbReference type="ARBA" id="ARBA00022989"/>
    </source>
</evidence>
<gene>
    <name evidence="8" type="ORF">BST26_02805</name>
</gene>
<evidence type="ECO:0000313" key="9">
    <source>
        <dbReference type="Proteomes" id="UP000192801"/>
    </source>
</evidence>
<evidence type="ECO:0000313" key="8">
    <source>
        <dbReference type="EMBL" id="ORA73399.1"/>
    </source>
</evidence>